<reference evidence="2 3" key="1">
    <citation type="submission" date="2024-07" db="EMBL/GenBank/DDBJ databases">
        <title>Section-level genome sequencing and comparative genomics of Aspergillus sections Usti and Cavernicolus.</title>
        <authorList>
            <consortium name="Lawrence Berkeley National Laboratory"/>
            <person name="Nybo J.L."/>
            <person name="Vesth T.C."/>
            <person name="Theobald S."/>
            <person name="Frisvad J.C."/>
            <person name="Larsen T.O."/>
            <person name="Kjaerboelling I."/>
            <person name="Rothschild-Mancinelli K."/>
            <person name="Lyhne E.K."/>
            <person name="Kogle M.E."/>
            <person name="Barry K."/>
            <person name="Clum A."/>
            <person name="Na H."/>
            <person name="Ledsgaard L."/>
            <person name="Lin J."/>
            <person name="Lipzen A."/>
            <person name="Kuo A."/>
            <person name="Riley R."/>
            <person name="Mondo S."/>
            <person name="Labutti K."/>
            <person name="Haridas S."/>
            <person name="Pangalinan J."/>
            <person name="Salamov A.A."/>
            <person name="Simmons B.A."/>
            <person name="Magnuson J.K."/>
            <person name="Chen J."/>
            <person name="Drula E."/>
            <person name="Henrissat B."/>
            <person name="Wiebenga A."/>
            <person name="Lubbers R.J."/>
            <person name="Gomes A.C."/>
            <person name="Makela M.R."/>
            <person name="Stajich J."/>
            <person name="Grigoriev I.V."/>
            <person name="Mortensen U.H."/>
            <person name="De Vries R.P."/>
            <person name="Baker S.E."/>
            <person name="Andersen M.R."/>
        </authorList>
    </citation>
    <scope>NUCLEOTIDE SEQUENCE [LARGE SCALE GENOMIC DNA]</scope>
    <source>
        <strain evidence="2 3">CBS 209.92</strain>
    </source>
</reference>
<feature type="compositionally biased region" description="Polar residues" evidence="1">
    <location>
        <begin position="78"/>
        <end position="88"/>
    </location>
</feature>
<name>A0ABR4GKD0_9EURO</name>
<feature type="compositionally biased region" description="Low complexity" evidence="1">
    <location>
        <begin position="94"/>
        <end position="105"/>
    </location>
</feature>
<feature type="compositionally biased region" description="Basic and acidic residues" evidence="1">
    <location>
        <begin position="52"/>
        <end position="77"/>
    </location>
</feature>
<dbReference type="InterPro" id="IPR011009">
    <property type="entry name" value="Kinase-like_dom_sf"/>
</dbReference>
<dbReference type="EMBL" id="JBFTWV010000010">
    <property type="protein sequence ID" value="KAL2798975.1"/>
    <property type="molecule type" value="Genomic_DNA"/>
</dbReference>
<evidence type="ECO:0000256" key="1">
    <source>
        <dbReference type="SAM" id="MobiDB-lite"/>
    </source>
</evidence>
<dbReference type="Proteomes" id="UP001610563">
    <property type="component" value="Unassembled WGS sequence"/>
</dbReference>
<keyword evidence="3" id="KW-1185">Reference proteome</keyword>
<feature type="compositionally biased region" description="Polar residues" evidence="1">
    <location>
        <begin position="1"/>
        <end position="12"/>
    </location>
</feature>
<evidence type="ECO:0000313" key="3">
    <source>
        <dbReference type="Proteomes" id="UP001610563"/>
    </source>
</evidence>
<feature type="compositionally biased region" description="Low complexity" evidence="1">
    <location>
        <begin position="31"/>
        <end position="40"/>
    </location>
</feature>
<comment type="caution">
    <text evidence="2">The sequence shown here is derived from an EMBL/GenBank/DDBJ whole genome shotgun (WGS) entry which is preliminary data.</text>
</comment>
<evidence type="ECO:0000313" key="2">
    <source>
        <dbReference type="EMBL" id="KAL2798975.1"/>
    </source>
</evidence>
<feature type="region of interest" description="Disordered" evidence="1">
    <location>
        <begin position="1"/>
        <end position="105"/>
    </location>
</feature>
<feature type="compositionally biased region" description="Basic and acidic residues" evidence="1">
    <location>
        <begin position="13"/>
        <end position="22"/>
    </location>
</feature>
<sequence>MAKSSVSPTRSSPDPHEDDKVEAAGNQAKESSSTTLTRSTNLKRKASVPLESPHESKKQPSALKERTSDGWDLEGKQQQKARASANESAEQETPAADASESASDPASQKYWTDWAGFAIRNTFVPISSPAVPDVSVIEVVRGGWRASQGVLEFAYINFRVNKTTYTVLLEKTDECQGLDRTITHKCINLFIKEEYANIVEVVCPLVEVWFRPDPETFESLLPLREIGLKLVPHPEANKVGVGRLKSFLADPDPIGWECIRGRVKECGAQETMIYKQALDMDKICRELTGLLSAQELGIREPRLRGIIGAVTAWGGILITKVPTIGGLDACVADSLAERQQWYNEISDAIRSFHDVGCVYGDVKAPNVLIDEDHRLWLIDFEGGHTEDCVDKDLENTVEGDLQGLERLRRWLGLEDETKNKPQPAT</sequence>
<protein>
    <recommendedName>
        <fullName evidence="4">Protein kinase domain-containing protein</fullName>
    </recommendedName>
</protein>
<organism evidence="2 3">
    <name type="scientific">Aspergillus keveii</name>
    <dbReference type="NCBI Taxonomy" id="714993"/>
    <lineage>
        <taxon>Eukaryota</taxon>
        <taxon>Fungi</taxon>
        <taxon>Dikarya</taxon>
        <taxon>Ascomycota</taxon>
        <taxon>Pezizomycotina</taxon>
        <taxon>Eurotiomycetes</taxon>
        <taxon>Eurotiomycetidae</taxon>
        <taxon>Eurotiales</taxon>
        <taxon>Aspergillaceae</taxon>
        <taxon>Aspergillus</taxon>
        <taxon>Aspergillus subgen. Nidulantes</taxon>
    </lineage>
</organism>
<dbReference type="Pfam" id="PF06293">
    <property type="entry name" value="Kdo"/>
    <property type="match status" value="1"/>
</dbReference>
<evidence type="ECO:0008006" key="4">
    <source>
        <dbReference type="Google" id="ProtNLM"/>
    </source>
</evidence>
<accession>A0ABR4GKD0</accession>
<dbReference type="SUPFAM" id="SSF56112">
    <property type="entry name" value="Protein kinase-like (PK-like)"/>
    <property type="match status" value="1"/>
</dbReference>
<dbReference type="Gene3D" id="1.10.510.10">
    <property type="entry name" value="Transferase(Phosphotransferase) domain 1"/>
    <property type="match status" value="1"/>
</dbReference>
<proteinExistence type="predicted"/>
<gene>
    <name evidence="2" type="ORF">BJX66DRAFT_333648</name>
</gene>